<evidence type="ECO:0000256" key="2">
    <source>
        <dbReference type="SAM" id="SignalP"/>
    </source>
</evidence>
<evidence type="ECO:0000256" key="1">
    <source>
        <dbReference type="ARBA" id="ARBA00022729"/>
    </source>
</evidence>
<accession>A0ABV3GDT1</accession>
<evidence type="ECO:0000313" key="4">
    <source>
        <dbReference type="EMBL" id="MEV0969601.1"/>
    </source>
</evidence>
<keyword evidence="1 2" id="KW-0732">Signal</keyword>
<feature type="chain" id="PRO_5045335747" evidence="2">
    <location>
        <begin position="20"/>
        <end position="191"/>
    </location>
</feature>
<dbReference type="EMBL" id="JBFALK010000006">
    <property type="protein sequence ID" value="MEV0969601.1"/>
    <property type="molecule type" value="Genomic_DNA"/>
</dbReference>
<dbReference type="PANTHER" id="PTHR21666">
    <property type="entry name" value="PEPTIDASE-RELATED"/>
    <property type="match status" value="1"/>
</dbReference>
<evidence type="ECO:0000313" key="5">
    <source>
        <dbReference type="Proteomes" id="UP001551675"/>
    </source>
</evidence>
<feature type="domain" description="M23ase beta-sheet core" evidence="3">
    <location>
        <begin position="50"/>
        <end position="143"/>
    </location>
</feature>
<dbReference type="PANTHER" id="PTHR21666:SF289">
    <property type="entry name" value="L-ALA--D-GLU ENDOPEPTIDASE"/>
    <property type="match status" value="1"/>
</dbReference>
<dbReference type="Proteomes" id="UP001551675">
    <property type="component" value="Unassembled WGS sequence"/>
</dbReference>
<dbReference type="CDD" id="cd12797">
    <property type="entry name" value="M23_peptidase"/>
    <property type="match status" value="1"/>
</dbReference>
<dbReference type="RefSeq" id="WP_358132580.1">
    <property type="nucleotide sequence ID" value="NZ_JBFALK010000006.1"/>
</dbReference>
<name>A0ABV3GDT1_MICGL</name>
<dbReference type="Pfam" id="PF01551">
    <property type="entry name" value="Peptidase_M23"/>
    <property type="match status" value="1"/>
</dbReference>
<keyword evidence="5" id="KW-1185">Reference proteome</keyword>
<dbReference type="InterPro" id="IPR050570">
    <property type="entry name" value="Cell_wall_metabolism_enzyme"/>
</dbReference>
<feature type="signal peptide" evidence="2">
    <location>
        <begin position="1"/>
        <end position="19"/>
    </location>
</feature>
<dbReference type="EC" id="3.4.-.-" evidence="4"/>
<gene>
    <name evidence="4" type="ORF">AB0I59_13270</name>
</gene>
<dbReference type="InterPro" id="IPR016047">
    <property type="entry name" value="M23ase_b-sheet_dom"/>
</dbReference>
<keyword evidence="4" id="KW-0378">Hydrolase</keyword>
<evidence type="ECO:0000259" key="3">
    <source>
        <dbReference type="Pfam" id="PF01551"/>
    </source>
</evidence>
<dbReference type="GO" id="GO:0016787">
    <property type="term" value="F:hydrolase activity"/>
    <property type="evidence" value="ECO:0007669"/>
    <property type="project" value="UniProtKB-KW"/>
</dbReference>
<organism evidence="4 5">
    <name type="scientific">Microtetraspora glauca</name>
    <dbReference type="NCBI Taxonomy" id="1996"/>
    <lineage>
        <taxon>Bacteria</taxon>
        <taxon>Bacillati</taxon>
        <taxon>Actinomycetota</taxon>
        <taxon>Actinomycetes</taxon>
        <taxon>Streptosporangiales</taxon>
        <taxon>Streptosporangiaceae</taxon>
        <taxon>Microtetraspora</taxon>
    </lineage>
</organism>
<proteinExistence type="predicted"/>
<sequence>MRILAVMVALLAWPSPARITGDPPRWQWPLAGRPVLIRRFQPPPERWLAGHRGVDVGALPGETVRSAGPGVVGYAAPLAGRGVVTVIHPGGLRTTYMPVRASVQPGQAVEAGAPIGVAEDLPGHCPTPCLHWGLLRGDAYLDPLLLLGLGQVRLLPSGPAVGPRQGGRPPALAQRSALTRVIHGERRQGIA</sequence>
<protein>
    <submittedName>
        <fullName evidence="4">M23 family metallopeptidase</fullName>
        <ecNumber evidence="4">3.4.-.-</ecNumber>
    </submittedName>
</protein>
<dbReference type="Gene3D" id="2.70.70.10">
    <property type="entry name" value="Glucose Permease (Domain IIA)"/>
    <property type="match status" value="1"/>
</dbReference>
<dbReference type="InterPro" id="IPR011055">
    <property type="entry name" value="Dup_hybrid_motif"/>
</dbReference>
<dbReference type="SUPFAM" id="SSF51261">
    <property type="entry name" value="Duplicated hybrid motif"/>
    <property type="match status" value="1"/>
</dbReference>
<reference evidence="4 5" key="1">
    <citation type="submission" date="2024-06" db="EMBL/GenBank/DDBJ databases">
        <title>The Natural Products Discovery Center: Release of the First 8490 Sequenced Strains for Exploring Actinobacteria Biosynthetic Diversity.</title>
        <authorList>
            <person name="Kalkreuter E."/>
            <person name="Kautsar S.A."/>
            <person name="Yang D."/>
            <person name="Bader C.D."/>
            <person name="Teijaro C.N."/>
            <person name="Fluegel L."/>
            <person name="Davis C.M."/>
            <person name="Simpson J.R."/>
            <person name="Lauterbach L."/>
            <person name="Steele A.D."/>
            <person name="Gui C."/>
            <person name="Meng S."/>
            <person name="Li G."/>
            <person name="Viehrig K."/>
            <person name="Ye F."/>
            <person name="Su P."/>
            <person name="Kiefer A.F."/>
            <person name="Nichols A."/>
            <person name="Cepeda A.J."/>
            <person name="Yan W."/>
            <person name="Fan B."/>
            <person name="Jiang Y."/>
            <person name="Adhikari A."/>
            <person name="Zheng C.-J."/>
            <person name="Schuster L."/>
            <person name="Cowan T.M."/>
            <person name="Smanski M.J."/>
            <person name="Chevrette M.G."/>
            <person name="De Carvalho L.P.S."/>
            <person name="Shen B."/>
        </authorList>
    </citation>
    <scope>NUCLEOTIDE SEQUENCE [LARGE SCALE GENOMIC DNA]</scope>
    <source>
        <strain evidence="4 5">NPDC050100</strain>
    </source>
</reference>
<comment type="caution">
    <text evidence="4">The sequence shown here is derived from an EMBL/GenBank/DDBJ whole genome shotgun (WGS) entry which is preliminary data.</text>
</comment>